<evidence type="ECO:0000256" key="2">
    <source>
        <dbReference type="SAM" id="Phobius"/>
    </source>
</evidence>
<protein>
    <submittedName>
        <fullName evidence="3">Uncharacterized protein</fullName>
    </submittedName>
</protein>
<keyword evidence="1" id="KW-0175">Coiled coil</keyword>
<dbReference type="Proteomes" id="UP001417504">
    <property type="component" value="Unassembled WGS sequence"/>
</dbReference>
<dbReference type="EMBL" id="JBBNAE010000003">
    <property type="protein sequence ID" value="KAK9137235.1"/>
    <property type="molecule type" value="Genomic_DNA"/>
</dbReference>
<evidence type="ECO:0000313" key="4">
    <source>
        <dbReference type="Proteomes" id="UP001417504"/>
    </source>
</evidence>
<evidence type="ECO:0000256" key="1">
    <source>
        <dbReference type="SAM" id="Coils"/>
    </source>
</evidence>
<keyword evidence="2" id="KW-0812">Transmembrane</keyword>
<name>A0AAP0JQK7_9MAGN</name>
<keyword evidence="4" id="KW-1185">Reference proteome</keyword>
<reference evidence="3 4" key="1">
    <citation type="submission" date="2024-01" db="EMBL/GenBank/DDBJ databases">
        <title>Genome assemblies of Stephania.</title>
        <authorList>
            <person name="Yang L."/>
        </authorList>
    </citation>
    <scope>NUCLEOTIDE SEQUENCE [LARGE SCALE GENOMIC DNA]</scope>
    <source>
        <strain evidence="3">QJT</strain>
        <tissue evidence="3">Leaf</tissue>
    </source>
</reference>
<sequence length="100" mass="11350">MQQNMDSLMQLDAIPAANVREIRAAYAGEMRRIGESVEQMGSLVREHINDLRTMEGLVEKLLAENERLIKANKQLRMKLASNLLVMVAITCMSCFSLHFL</sequence>
<organism evidence="3 4">
    <name type="scientific">Stephania japonica</name>
    <dbReference type="NCBI Taxonomy" id="461633"/>
    <lineage>
        <taxon>Eukaryota</taxon>
        <taxon>Viridiplantae</taxon>
        <taxon>Streptophyta</taxon>
        <taxon>Embryophyta</taxon>
        <taxon>Tracheophyta</taxon>
        <taxon>Spermatophyta</taxon>
        <taxon>Magnoliopsida</taxon>
        <taxon>Ranunculales</taxon>
        <taxon>Menispermaceae</taxon>
        <taxon>Menispermoideae</taxon>
        <taxon>Cissampelideae</taxon>
        <taxon>Stephania</taxon>
    </lineage>
</organism>
<keyword evidence="2" id="KW-0472">Membrane</keyword>
<feature type="coiled-coil region" evidence="1">
    <location>
        <begin position="44"/>
        <end position="78"/>
    </location>
</feature>
<feature type="transmembrane region" description="Helical" evidence="2">
    <location>
        <begin position="79"/>
        <end position="99"/>
    </location>
</feature>
<comment type="caution">
    <text evidence="3">The sequence shown here is derived from an EMBL/GenBank/DDBJ whole genome shotgun (WGS) entry which is preliminary data.</text>
</comment>
<accession>A0AAP0JQK7</accession>
<keyword evidence="2" id="KW-1133">Transmembrane helix</keyword>
<gene>
    <name evidence="3" type="ORF">Sjap_007829</name>
</gene>
<dbReference type="AlphaFoldDB" id="A0AAP0JQK7"/>
<evidence type="ECO:0000313" key="3">
    <source>
        <dbReference type="EMBL" id="KAK9137235.1"/>
    </source>
</evidence>
<proteinExistence type="predicted"/>